<dbReference type="InterPro" id="IPR000073">
    <property type="entry name" value="AB_hydrolase_1"/>
</dbReference>
<dbReference type="InterPro" id="IPR012020">
    <property type="entry name" value="ABHD4"/>
</dbReference>
<dbReference type="NCBIfam" id="NF008218">
    <property type="entry name" value="PRK10985.1"/>
    <property type="match status" value="1"/>
</dbReference>
<comment type="similarity">
    <text evidence="1">Belongs to the AB hydrolase superfamily. AB hydrolase 4 family.</text>
</comment>
<dbReference type="PANTHER" id="PTHR10794:SF94">
    <property type="entry name" value="ESTERASE YHET-RELATED"/>
    <property type="match status" value="1"/>
</dbReference>
<organism evidence="3 4">
    <name type="scientific">Marinomonas sargassi</name>
    <dbReference type="NCBI Taxonomy" id="2984494"/>
    <lineage>
        <taxon>Bacteria</taxon>
        <taxon>Pseudomonadati</taxon>
        <taxon>Pseudomonadota</taxon>
        <taxon>Gammaproteobacteria</taxon>
        <taxon>Oceanospirillales</taxon>
        <taxon>Oceanospirillaceae</taxon>
        <taxon>Marinomonas</taxon>
    </lineage>
</organism>
<keyword evidence="4" id="KW-1185">Reference proteome</keyword>
<evidence type="ECO:0000259" key="2">
    <source>
        <dbReference type="Pfam" id="PF00561"/>
    </source>
</evidence>
<feature type="domain" description="AB hydrolase-1" evidence="2">
    <location>
        <begin position="87"/>
        <end position="309"/>
    </location>
</feature>
<accession>A0ABT2YTU3</accession>
<proteinExistence type="inferred from homology"/>
<keyword evidence="3" id="KW-0378">Hydrolase</keyword>
<dbReference type="Gene3D" id="3.40.50.1820">
    <property type="entry name" value="alpha/beta hydrolase"/>
    <property type="match status" value="1"/>
</dbReference>
<dbReference type="EMBL" id="JAOVZB010000004">
    <property type="protein sequence ID" value="MCV2403034.1"/>
    <property type="molecule type" value="Genomic_DNA"/>
</dbReference>
<sequence length="383" mass="43469">MKCSYSFRFNTDNIRLSFCAYLSFESVFMVPFHPSFILKNKHLQTVYATLFRKPLLLDTQREVFELEDGDFVDCHWLEKPEANNTKPIVILFHGLAGCYRSPYIEGAMQALRKGGYIPVIMNFRGCSGRDNKRAKTYHSGATSDAKAWIEHLKVSFPDSPLFAIGYSLGGNMLLKLLGEYGHAGSTSPLTAAISISAPMQLDDSAEAIQTSFFGIYERHLLRLLKRTLIKKYQQHDMESLLGKTPKEIQTLKTIREFDDVYTAKVNGFDGVQGYYNKSSAKQYLPHIKTNTLVIHALDDPFMTPKILPQACLDQWHKNITASASLNMISSNRALENEISPKVQLEIHKNGGHVGFVTGSLFKPVYYLEKRMLTYFDEFKSITE</sequence>
<dbReference type="Pfam" id="PF00561">
    <property type="entry name" value="Abhydrolase_1"/>
    <property type="match status" value="1"/>
</dbReference>
<name>A0ABT2YTU3_9GAMM</name>
<evidence type="ECO:0000313" key="3">
    <source>
        <dbReference type="EMBL" id="MCV2403034.1"/>
    </source>
</evidence>
<reference evidence="3 4" key="1">
    <citation type="submission" date="2022-10" db="EMBL/GenBank/DDBJ databases">
        <title>Marinomonas transparenta sp. nov. and Marinomonas sargassi sp. nov., isolated from marine alga (Sargassum natans (L.) Gaillon).</title>
        <authorList>
            <person name="Wang Y."/>
        </authorList>
    </citation>
    <scope>NUCLEOTIDE SEQUENCE [LARGE SCALE GENOMIC DNA]</scope>
    <source>
        <strain evidence="3 4">C2222</strain>
    </source>
</reference>
<dbReference type="Proteomes" id="UP001209713">
    <property type="component" value="Unassembled WGS sequence"/>
</dbReference>
<dbReference type="PIRSF" id="PIRSF005211">
    <property type="entry name" value="Ab_hydro_YheT"/>
    <property type="match status" value="1"/>
</dbReference>
<comment type="caution">
    <text evidence="3">The sequence shown here is derived from an EMBL/GenBank/DDBJ whole genome shotgun (WGS) entry which is preliminary data.</text>
</comment>
<dbReference type="RefSeq" id="WP_263530417.1">
    <property type="nucleotide sequence ID" value="NZ_JAOVZB010000004.1"/>
</dbReference>
<evidence type="ECO:0000313" key="4">
    <source>
        <dbReference type="Proteomes" id="UP001209713"/>
    </source>
</evidence>
<dbReference type="InterPro" id="IPR050960">
    <property type="entry name" value="AB_hydrolase_4_sf"/>
</dbReference>
<evidence type="ECO:0000256" key="1">
    <source>
        <dbReference type="ARBA" id="ARBA00010884"/>
    </source>
</evidence>
<dbReference type="GO" id="GO:0016787">
    <property type="term" value="F:hydrolase activity"/>
    <property type="evidence" value="ECO:0007669"/>
    <property type="project" value="UniProtKB-KW"/>
</dbReference>
<dbReference type="InterPro" id="IPR029058">
    <property type="entry name" value="AB_hydrolase_fold"/>
</dbReference>
<dbReference type="PANTHER" id="PTHR10794">
    <property type="entry name" value="ABHYDROLASE DOMAIN-CONTAINING PROTEIN"/>
    <property type="match status" value="1"/>
</dbReference>
<dbReference type="SUPFAM" id="SSF53474">
    <property type="entry name" value="alpha/beta-Hydrolases"/>
    <property type="match status" value="1"/>
</dbReference>
<protein>
    <submittedName>
        <fullName evidence="3">Hydrolase</fullName>
    </submittedName>
</protein>
<gene>
    <name evidence="3" type="ORF">OFY17_09110</name>
</gene>